<dbReference type="EMBL" id="GDIQ01039735">
    <property type="protein sequence ID" value="JAN55002.1"/>
    <property type="molecule type" value="Transcribed_RNA"/>
</dbReference>
<dbReference type="InterPro" id="IPR039731">
    <property type="entry name" value="Rce1"/>
</dbReference>
<dbReference type="EC" id="3.4.26.1" evidence="11"/>
<keyword evidence="3 14" id="KW-0645">Protease</keyword>
<evidence type="ECO:0000256" key="11">
    <source>
        <dbReference type="ARBA" id="ARBA00049729"/>
    </source>
</evidence>
<dbReference type="GO" id="GO:0005789">
    <property type="term" value="C:endoplasmic reticulum membrane"/>
    <property type="evidence" value="ECO:0007669"/>
    <property type="project" value="UniProtKB-SubCell"/>
</dbReference>
<keyword evidence="7" id="KW-1133">Transmembrane helix</keyword>
<organism evidence="14">
    <name type="scientific">Daphnia magna</name>
    <dbReference type="NCBI Taxonomy" id="35525"/>
    <lineage>
        <taxon>Eukaryota</taxon>
        <taxon>Metazoa</taxon>
        <taxon>Ecdysozoa</taxon>
        <taxon>Arthropoda</taxon>
        <taxon>Crustacea</taxon>
        <taxon>Branchiopoda</taxon>
        <taxon>Diplostraca</taxon>
        <taxon>Cladocera</taxon>
        <taxon>Anomopoda</taxon>
        <taxon>Daphniidae</taxon>
        <taxon>Daphnia</taxon>
    </lineage>
</organism>
<dbReference type="Pfam" id="PF02517">
    <property type="entry name" value="Rce1-like"/>
    <property type="match status" value="1"/>
</dbReference>
<evidence type="ECO:0000256" key="6">
    <source>
        <dbReference type="ARBA" id="ARBA00022824"/>
    </source>
</evidence>
<protein>
    <recommendedName>
        <fullName evidence="12">CAAX prenyl protease 2</fullName>
        <ecNumber evidence="11">3.4.26.1</ecNumber>
    </recommendedName>
    <alternativeName>
        <fullName evidence="9">Farnesylated proteins-converting enzyme 2</fullName>
    </alternativeName>
</protein>
<evidence type="ECO:0000256" key="9">
    <source>
        <dbReference type="ARBA" id="ARBA00032607"/>
    </source>
</evidence>
<reference evidence="14" key="1">
    <citation type="submission" date="2015-10" db="EMBL/GenBank/DDBJ databases">
        <title>EvidentialGene: Evidence-directed Construction of Complete mRNA Transcriptomes without Genomes.</title>
        <authorList>
            <person name="Gilbert D.G."/>
        </authorList>
    </citation>
    <scope>NUCLEOTIDE SEQUENCE</scope>
</reference>
<dbReference type="GO" id="GO:0071586">
    <property type="term" value="P:CAAX-box protein processing"/>
    <property type="evidence" value="ECO:0007669"/>
    <property type="project" value="InterPro"/>
</dbReference>
<keyword evidence="5" id="KW-0378">Hydrolase</keyword>
<evidence type="ECO:0000256" key="5">
    <source>
        <dbReference type="ARBA" id="ARBA00022801"/>
    </source>
</evidence>
<comment type="subcellular location">
    <subcellularLocation>
        <location evidence="1">Endoplasmic reticulum membrane</location>
        <topology evidence="1">Multi-pass membrane protein</topology>
    </subcellularLocation>
</comment>
<evidence type="ECO:0000256" key="4">
    <source>
        <dbReference type="ARBA" id="ARBA00022692"/>
    </source>
</evidence>
<keyword evidence="6" id="KW-0256">Endoplasmic reticulum</keyword>
<evidence type="ECO:0000256" key="7">
    <source>
        <dbReference type="ARBA" id="ARBA00022989"/>
    </source>
</evidence>
<comment type="catalytic activity">
    <reaction evidence="10">
        <text>Hydrolyzes the peptide bond -P2-(S-farnesyl or geranylgeranyl)C-P1'-P2'-P3'-COOH where P1' and P2' are amino acids with aliphatic sidechains and P3' is any C-terminal residue.</text>
        <dbReference type="EC" id="3.4.26.1"/>
    </reaction>
</comment>
<name>A0A0P5NUW7_9CRUS</name>
<keyword evidence="8" id="KW-0472">Membrane</keyword>
<dbReference type="OrthoDB" id="271604at2759"/>
<proteinExistence type="inferred from homology"/>
<evidence type="ECO:0000256" key="8">
    <source>
        <dbReference type="ARBA" id="ARBA00023136"/>
    </source>
</evidence>
<dbReference type="PANTHER" id="PTHR13046:SF0">
    <property type="entry name" value="CAAX PRENYL PROTEASE 2"/>
    <property type="match status" value="1"/>
</dbReference>
<dbReference type="AlphaFoldDB" id="A0A0P5NUW7"/>
<dbReference type="InterPro" id="IPR003675">
    <property type="entry name" value="Rce1/LyrA-like_dom"/>
</dbReference>
<comment type="similarity">
    <text evidence="2">Belongs to the peptidase U48 family.</text>
</comment>
<keyword evidence="4" id="KW-0812">Transmembrane</keyword>
<sequence>MSDFNCAVMDENCSKTANLSCFILSSVYVGSLYVWKSTEDRNHPKTVIRRFISAFCMLFVAPAIVYITLKYMNPKESIDLLSLLGLRYSGLLSAISLPVLLTSILFLGPITITFFDGSWKDMFSAECWKTNLQDILWIRNQIVAPISEEFTFRACMLPQLLKCYLTSQAVLVSPLFFGVGHFHHMIERWRQGMPLLQSLLVSCFQFAYTTLFGMYAAFLFIRTNHVVAPCVAHAFCNVMGFPDFGEIGRQTGWKRIILASAFVAGLVGWYLLLWPLTEPTLYYNNP</sequence>
<evidence type="ECO:0000256" key="2">
    <source>
        <dbReference type="ARBA" id="ARBA00006897"/>
    </source>
</evidence>
<evidence type="ECO:0000259" key="13">
    <source>
        <dbReference type="Pfam" id="PF02517"/>
    </source>
</evidence>
<dbReference type="PANTHER" id="PTHR13046">
    <property type="entry name" value="PROTEASE U48 CAAX PRENYL PROTEASE RCE1"/>
    <property type="match status" value="1"/>
</dbReference>
<evidence type="ECO:0000256" key="3">
    <source>
        <dbReference type="ARBA" id="ARBA00022670"/>
    </source>
</evidence>
<feature type="domain" description="CAAX prenyl protease 2/Lysostaphin resistance protein A-like" evidence="13">
    <location>
        <begin position="135"/>
        <end position="239"/>
    </location>
</feature>
<evidence type="ECO:0000313" key="14">
    <source>
        <dbReference type="EMBL" id="JAN55002.1"/>
    </source>
</evidence>
<accession>A0A0P5NUW7</accession>
<dbReference type="GO" id="GO:0004222">
    <property type="term" value="F:metalloendopeptidase activity"/>
    <property type="evidence" value="ECO:0007669"/>
    <property type="project" value="InterPro"/>
</dbReference>
<evidence type="ECO:0000256" key="10">
    <source>
        <dbReference type="ARBA" id="ARBA00047280"/>
    </source>
</evidence>
<evidence type="ECO:0000256" key="12">
    <source>
        <dbReference type="ARBA" id="ARBA00049763"/>
    </source>
</evidence>
<evidence type="ECO:0000256" key="1">
    <source>
        <dbReference type="ARBA" id="ARBA00004477"/>
    </source>
</evidence>